<dbReference type="PANTHER" id="PTHR38248:SF2">
    <property type="entry name" value="FUNK1 11"/>
    <property type="match status" value="1"/>
</dbReference>
<evidence type="ECO:0000313" key="3">
    <source>
        <dbReference type="EMBL" id="KAJ8468984.1"/>
    </source>
</evidence>
<feature type="region of interest" description="Disordered" evidence="1">
    <location>
        <begin position="771"/>
        <end position="928"/>
    </location>
</feature>
<evidence type="ECO:0000313" key="4">
    <source>
        <dbReference type="Proteomes" id="UP001215151"/>
    </source>
</evidence>
<dbReference type="AlphaFoldDB" id="A0AAD7TM27"/>
<dbReference type="InterPro" id="IPR011009">
    <property type="entry name" value="Kinase-like_dom_sf"/>
</dbReference>
<dbReference type="EMBL" id="JAPEVG010000311">
    <property type="protein sequence ID" value="KAJ8468984.1"/>
    <property type="molecule type" value="Genomic_DNA"/>
</dbReference>
<gene>
    <name evidence="3" type="ORF">ONZ51_g9292</name>
</gene>
<organism evidence="3 4">
    <name type="scientific">Trametes cubensis</name>
    <dbReference type="NCBI Taxonomy" id="1111947"/>
    <lineage>
        <taxon>Eukaryota</taxon>
        <taxon>Fungi</taxon>
        <taxon>Dikarya</taxon>
        <taxon>Basidiomycota</taxon>
        <taxon>Agaricomycotina</taxon>
        <taxon>Agaricomycetes</taxon>
        <taxon>Polyporales</taxon>
        <taxon>Polyporaceae</taxon>
        <taxon>Trametes</taxon>
    </lineage>
</organism>
<feature type="compositionally biased region" description="Low complexity" evidence="1">
    <location>
        <begin position="799"/>
        <end position="811"/>
    </location>
</feature>
<dbReference type="PANTHER" id="PTHR38248">
    <property type="entry name" value="FUNK1 6"/>
    <property type="match status" value="1"/>
</dbReference>
<keyword evidence="4" id="KW-1185">Reference proteome</keyword>
<accession>A0AAD7TM27</accession>
<dbReference type="Proteomes" id="UP001215151">
    <property type="component" value="Unassembled WGS sequence"/>
</dbReference>
<dbReference type="Gene3D" id="1.10.510.10">
    <property type="entry name" value="Transferase(Phosphotransferase) domain 1"/>
    <property type="match status" value="1"/>
</dbReference>
<dbReference type="Pfam" id="PF17667">
    <property type="entry name" value="Pkinase_fungal"/>
    <property type="match status" value="1"/>
</dbReference>
<comment type="caution">
    <text evidence="3">The sequence shown here is derived from an EMBL/GenBank/DDBJ whole genome shotgun (WGS) entry which is preliminary data.</text>
</comment>
<evidence type="ECO:0000259" key="2">
    <source>
        <dbReference type="Pfam" id="PF17667"/>
    </source>
</evidence>
<dbReference type="SUPFAM" id="SSF56112">
    <property type="entry name" value="Protein kinase-like (PK-like)"/>
    <property type="match status" value="1"/>
</dbReference>
<feature type="domain" description="Fungal-type protein kinase" evidence="2">
    <location>
        <begin position="250"/>
        <end position="643"/>
    </location>
</feature>
<protein>
    <recommendedName>
        <fullName evidence="2">Fungal-type protein kinase domain-containing protein</fullName>
    </recommendedName>
</protein>
<evidence type="ECO:0000256" key="1">
    <source>
        <dbReference type="SAM" id="MobiDB-lite"/>
    </source>
</evidence>
<sequence length="928" mass="103888">MDPPSVSISCDLMTDALAHTPRKLSSTQTTDYYEVLRKPEKFTTPIPTVYLYSNENSAQRYGFGSKLAKERYPRLAEASARVTVGPMPPADFLEKFLPVSDEVLQAMPRSQNAFRDIKASNKKESHIYQALLWALNADTSNKTRWLRHEARCPGFVFCDTSEHPDESGGSVGSVKPDIICYPDQYLPFVEVTKSSARPWEATANMSFAATFIEVKRKRTDDLYHDPSDHDPDKGEYKFVLGSRSSLDTKYAKLKEYLGQNVAYATECLSRQHRRFCYSVSVSGNRARLMRWDRAGVVVTEAIDFVDDPQLLCEFFWRFAHLSDEERGYDMSVEPASEEEETLFKDAITAHIRTQIDCSDSEVLSRCLDTHYMPGFVSAVHLPHDAAHSQSSSPRRLLVSRPVNSPLSFSGRCTRVYWAVDPTPDTNRKRNMKVVLLKDTWRLEGRGAEIEGNVLRMLREAKVRNIPSVLCDGDVLIKSTSGSDVSVVDRTIMHQYMDPRYTWVSHRRVVRADILKRVHYRLVLDIAGFDLLSLSGTHELLHSTYDALQALLDAHRLSSRLHRDVHPGNIILYKSSEAPSSRRTGYLIDWDLSCTTDGTQNVRDVYRPSFQWQFVAASLLDVTAAKQPHSILHDMESMFWVVIYCGMTRLPFTRPTTAEEFIFIMNSLFDSSTPYQPGQVVTGGDSKAKNLLDQRHISRFVWKCSHFATWISNLCRMQHSERATEWTPEALDAYWQNFLNTFDNQLPLNDGMDNIKKFGDVLSSHVADNLKGSAKQATTAVHSGRKRPHPSSPEVARPAESSSDSETETNSSVRASTSMAKVRRVSSTSGGRSHRSHASSATRPPPSATSTVLTAPDNGRGRGSTLRSKSGGFLTPSTAKGKSTVGSRSGASVRSATTSHSHQSARNGNSESSPGPSKQDRPSAKGKRR</sequence>
<feature type="compositionally biased region" description="Polar residues" evidence="1">
    <location>
        <begin position="874"/>
        <end position="915"/>
    </location>
</feature>
<proteinExistence type="predicted"/>
<dbReference type="InterPro" id="IPR040976">
    <property type="entry name" value="Pkinase_fungal"/>
</dbReference>
<reference evidence="3" key="1">
    <citation type="submission" date="2022-11" db="EMBL/GenBank/DDBJ databases">
        <title>Genome Sequence of Cubamyces cubensis.</title>
        <authorList>
            <person name="Buettner E."/>
        </authorList>
    </citation>
    <scope>NUCLEOTIDE SEQUENCE</scope>
    <source>
        <strain evidence="3">MPL-01</strain>
    </source>
</reference>
<name>A0AAD7TM27_9APHY</name>